<evidence type="ECO:0000259" key="4">
    <source>
        <dbReference type="Pfam" id="PF01420"/>
    </source>
</evidence>
<keyword evidence="3" id="KW-0238">DNA-binding</keyword>
<sequence>MQTKKRKSPSLRFRGYTDDWEERKLGEIFNYEQPTKYIVKSTEYDDTFNTPVLTAGKSFLLGYTDENTGIKNATVENPVVIFDDFTTGSHYVDFPFKIKSSAMKLLSLNDNSDNFYFMFNTLKNIKYVPQSHERHWISKFSEFEIYKPSQEEQQKIGSFFKQLDDTIALHQRKLDLLKEQKKGFLQKMFPKNGAKIPELRFAGFADAWEQRKLGELGSTFTGLTGKTKEDFGHGDAKFVTYMNVFQNAVASLEQLDSVEIDPKQNEVKKGDVFFTTSSETPEEVGMSSVWKYNYDNVYLNSFTFGYRPNIEFDLDYLAAMLRSTTVRKKITFLAQGISRYNISKTKMMDIEVPVPSLEEQAKIGAFLSNVEQTITLHQRKLDLLKEQKKGFLQKMFV</sequence>
<dbReference type="GO" id="GO:0003677">
    <property type="term" value="F:DNA binding"/>
    <property type="evidence" value="ECO:0007669"/>
    <property type="project" value="UniProtKB-KW"/>
</dbReference>
<evidence type="ECO:0000313" key="6">
    <source>
        <dbReference type="Proteomes" id="UP001080333"/>
    </source>
</evidence>
<proteinExistence type="inferred from homology"/>
<dbReference type="Gene3D" id="3.90.220.20">
    <property type="entry name" value="DNA methylase specificity domains"/>
    <property type="match status" value="2"/>
</dbReference>
<dbReference type="PANTHER" id="PTHR30408:SF12">
    <property type="entry name" value="TYPE I RESTRICTION ENZYME MJAVIII SPECIFICITY SUBUNIT"/>
    <property type="match status" value="1"/>
</dbReference>
<protein>
    <submittedName>
        <fullName evidence="5">Restriction endonuclease subunit S</fullName>
    </submittedName>
</protein>
<feature type="domain" description="Type I restriction modification DNA specificity" evidence="4">
    <location>
        <begin position="207"/>
        <end position="385"/>
    </location>
</feature>
<gene>
    <name evidence="5" type="ORF">D0502_05710</name>
</gene>
<dbReference type="EMBL" id="QVOQ01000012">
    <property type="protein sequence ID" value="MCX7578878.1"/>
    <property type="molecule type" value="Genomic_DNA"/>
</dbReference>
<dbReference type="InterPro" id="IPR000055">
    <property type="entry name" value="Restrct_endonuc_typeI_TRD"/>
</dbReference>
<dbReference type="Gene3D" id="1.10.287.1120">
    <property type="entry name" value="Bipartite methylase S protein"/>
    <property type="match status" value="1"/>
</dbReference>
<dbReference type="RefSeq" id="WP_267287090.1">
    <property type="nucleotide sequence ID" value="NZ_QVOQ01000012.1"/>
</dbReference>
<dbReference type="PANTHER" id="PTHR30408">
    <property type="entry name" value="TYPE-1 RESTRICTION ENZYME ECOKI SPECIFICITY PROTEIN"/>
    <property type="match status" value="1"/>
</dbReference>
<keyword evidence="5" id="KW-0378">Hydrolase</keyword>
<comment type="similarity">
    <text evidence="1">Belongs to the type-I restriction system S methylase family.</text>
</comment>
<name>A0A9X3E8W0_9LACO</name>
<dbReference type="AlphaFoldDB" id="A0A9X3E8W0"/>
<evidence type="ECO:0000256" key="2">
    <source>
        <dbReference type="ARBA" id="ARBA00022747"/>
    </source>
</evidence>
<dbReference type="Proteomes" id="UP001080333">
    <property type="component" value="Unassembled WGS sequence"/>
</dbReference>
<dbReference type="SUPFAM" id="SSF116734">
    <property type="entry name" value="DNA methylase specificity domain"/>
    <property type="match status" value="2"/>
</dbReference>
<dbReference type="InterPro" id="IPR044946">
    <property type="entry name" value="Restrct_endonuc_typeI_TRD_sf"/>
</dbReference>
<feature type="domain" description="Type I restriction modification DNA specificity" evidence="4">
    <location>
        <begin position="18"/>
        <end position="178"/>
    </location>
</feature>
<organism evidence="5 6">
    <name type="scientific">Leuconostoc falkenbergense</name>
    <dbReference type="NCBI Taxonomy" id="2766470"/>
    <lineage>
        <taxon>Bacteria</taxon>
        <taxon>Bacillati</taxon>
        <taxon>Bacillota</taxon>
        <taxon>Bacilli</taxon>
        <taxon>Lactobacillales</taxon>
        <taxon>Lactobacillaceae</taxon>
        <taxon>Leuconostoc</taxon>
    </lineage>
</organism>
<dbReference type="CDD" id="cd17252">
    <property type="entry name" value="RMtype1_S_EcoKI-TRD1-CR1_like"/>
    <property type="match status" value="1"/>
</dbReference>
<dbReference type="InterPro" id="IPR052021">
    <property type="entry name" value="Type-I_RS_S_subunit"/>
</dbReference>
<dbReference type="GO" id="GO:0004519">
    <property type="term" value="F:endonuclease activity"/>
    <property type="evidence" value="ECO:0007669"/>
    <property type="project" value="UniProtKB-KW"/>
</dbReference>
<evidence type="ECO:0000256" key="1">
    <source>
        <dbReference type="ARBA" id="ARBA00010923"/>
    </source>
</evidence>
<accession>A0A9X3E8W0</accession>
<evidence type="ECO:0000256" key="3">
    <source>
        <dbReference type="ARBA" id="ARBA00023125"/>
    </source>
</evidence>
<keyword evidence="5" id="KW-0540">Nuclease</keyword>
<keyword evidence="2" id="KW-0680">Restriction system</keyword>
<dbReference type="GO" id="GO:0009307">
    <property type="term" value="P:DNA restriction-modification system"/>
    <property type="evidence" value="ECO:0007669"/>
    <property type="project" value="UniProtKB-KW"/>
</dbReference>
<dbReference type="CDD" id="cd17274">
    <property type="entry name" value="RMtype1_S_Eco540ANI-TRD1-CR1_like"/>
    <property type="match status" value="1"/>
</dbReference>
<reference evidence="5" key="1">
    <citation type="submission" date="2018-08" db="EMBL/GenBank/DDBJ databases">
        <title>Draft genome sequences of Leuconostoc spp. and Weissella spp. with biocontrol potential.</title>
        <authorList>
            <person name="Lo R."/>
            <person name="Ho V.T.T."/>
            <person name="Turner M.S."/>
        </authorList>
    </citation>
    <scope>NUCLEOTIDE SEQUENCE</scope>
    <source>
        <strain evidence="5">156</strain>
    </source>
</reference>
<evidence type="ECO:0000313" key="5">
    <source>
        <dbReference type="EMBL" id="MCX7578878.1"/>
    </source>
</evidence>
<keyword evidence="5" id="KW-0255">Endonuclease</keyword>
<dbReference type="Pfam" id="PF01420">
    <property type="entry name" value="Methylase_S"/>
    <property type="match status" value="2"/>
</dbReference>
<comment type="caution">
    <text evidence="5">The sequence shown here is derived from an EMBL/GenBank/DDBJ whole genome shotgun (WGS) entry which is preliminary data.</text>
</comment>